<dbReference type="GO" id="GO:0016787">
    <property type="term" value="F:hydrolase activity"/>
    <property type="evidence" value="ECO:0007669"/>
    <property type="project" value="UniProtKB-KW"/>
</dbReference>
<evidence type="ECO:0000256" key="5">
    <source>
        <dbReference type="ARBA" id="ARBA00023277"/>
    </source>
</evidence>
<dbReference type="SUPFAM" id="SSF56784">
    <property type="entry name" value="HAD-like"/>
    <property type="match status" value="1"/>
</dbReference>
<evidence type="ECO:0000313" key="7">
    <source>
        <dbReference type="Proteomes" id="UP000321892"/>
    </source>
</evidence>
<dbReference type="InterPro" id="IPR036412">
    <property type="entry name" value="HAD-like_sf"/>
</dbReference>
<comment type="similarity">
    <text evidence="2">Belongs to the HAD-like hydrolase superfamily. CbbY/CbbZ/Gph/YieH family.</text>
</comment>
<evidence type="ECO:0000256" key="3">
    <source>
        <dbReference type="ARBA" id="ARBA00022723"/>
    </source>
</evidence>
<dbReference type="KEGG" id="lhf:JCM16775_1648"/>
<keyword evidence="5" id="KW-0119">Carbohydrate metabolism</keyword>
<dbReference type="GO" id="GO:0046872">
    <property type="term" value="F:metal ion binding"/>
    <property type="evidence" value="ECO:0007669"/>
    <property type="project" value="UniProtKB-KW"/>
</dbReference>
<gene>
    <name evidence="6" type="ORF">JCM16775_1648</name>
</gene>
<dbReference type="Gene3D" id="3.40.50.1000">
    <property type="entry name" value="HAD superfamily/HAD-like"/>
    <property type="match status" value="1"/>
</dbReference>
<dbReference type="EMBL" id="AP019823">
    <property type="protein sequence ID" value="BBM38937.1"/>
    <property type="molecule type" value="Genomic_DNA"/>
</dbReference>
<keyword evidence="4" id="KW-0460">Magnesium</keyword>
<evidence type="ECO:0000313" key="6">
    <source>
        <dbReference type="EMBL" id="BBM38937.1"/>
    </source>
</evidence>
<dbReference type="Gene3D" id="1.10.150.240">
    <property type="entry name" value="Putative phosphatase, domain 2"/>
    <property type="match status" value="1"/>
</dbReference>
<dbReference type="InterPro" id="IPR023214">
    <property type="entry name" value="HAD_sf"/>
</dbReference>
<keyword evidence="6" id="KW-0378">Hydrolase</keyword>
<dbReference type="NCBIfam" id="TIGR01509">
    <property type="entry name" value="HAD-SF-IA-v3"/>
    <property type="match status" value="1"/>
</dbReference>
<dbReference type="InterPro" id="IPR023198">
    <property type="entry name" value="PGP-like_dom2"/>
</dbReference>
<keyword evidence="7" id="KW-1185">Reference proteome</keyword>
<dbReference type="RefSeq" id="WP_026746021.1">
    <property type="nucleotide sequence ID" value="NZ_AP019823.1"/>
</dbReference>
<evidence type="ECO:0000256" key="2">
    <source>
        <dbReference type="ARBA" id="ARBA00006171"/>
    </source>
</evidence>
<accession>A0A510JI38</accession>
<comment type="cofactor">
    <cofactor evidence="1">
        <name>Mg(2+)</name>
        <dbReference type="ChEBI" id="CHEBI:18420"/>
    </cofactor>
</comment>
<protein>
    <submittedName>
        <fullName evidence="6">HAD hydrolase, family IA, variant 3</fullName>
    </submittedName>
</protein>
<name>A0A510JI38_9FUSO</name>
<dbReference type="AlphaFoldDB" id="A0A510JI38"/>
<dbReference type="CDD" id="cd07505">
    <property type="entry name" value="HAD_BPGM-like"/>
    <property type="match status" value="1"/>
</dbReference>
<sequence length="223" mass="25269">MKIKGILFDFNGTMLFDSALQEDVWKKFLRSKIGREITNEEIHKYIHGGNNKTVLSYFFNKDFSNEEVQKLGEEKESMYRDMCLKDEKMFKLVKGLPEFLNKLKEAGIPITIATGAPISNVKFYFEHLNLGKWFDINKVVYTDGSFKGKPEPDIFLKAAKNINVDIENCAVFEDAILGIEAAKRANASKIIAVSSTLDTNKLSSIDGVSYVIKDFTEISIDNL</sequence>
<organism evidence="6 7">
    <name type="scientific">Leptotrichia hofstadii</name>
    <dbReference type="NCBI Taxonomy" id="157688"/>
    <lineage>
        <taxon>Bacteria</taxon>
        <taxon>Fusobacteriati</taxon>
        <taxon>Fusobacteriota</taxon>
        <taxon>Fusobacteriia</taxon>
        <taxon>Fusobacteriales</taxon>
        <taxon>Leptotrichiaceae</taxon>
        <taxon>Leptotrichia</taxon>
    </lineage>
</organism>
<dbReference type="OrthoDB" id="9797743at2"/>
<dbReference type="SFLD" id="SFLDG01129">
    <property type="entry name" value="C1.5:_HAD__Beta-PGM__Phosphata"/>
    <property type="match status" value="1"/>
</dbReference>
<dbReference type="PANTHER" id="PTHR46193:SF18">
    <property type="entry name" value="HEXITOL PHOSPHATASE B"/>
    <property type="match status" value="1"/>
</dbReference>
<keyword evidence="3" id="KW-0479">Metal-binding</keyword>
<evidence type="ECO:0000256" key="4">
    <source>
        <dbReference type="ARBA" id="ARBA00022842"/>
    </source>
</evidence>
<reference evidence="6 7" key="1">
    <citation type="submission" date="2019-07" db="EMBL/GenBank/DDBJ databases">
        <title>Complete Genome Sequence of Leptotrichia hofstadii Strain JCM16775.</title>
        <authorList>
            <person name="Watanabe S."/>
            <person name="Cui L."/>
        </authorList>
    </citation>
    <scope>NUCLEOTIDE SEQUENCE [LARGE SCALE GENOMIC DNA]</scope>
    <source>
        <strain evidence="6 7">JCM16775</strain>
    </source>
</reference>
<evidence type="ECO:0000256" key="1">
    <source>
        <dbReference type="ARBA" id="ARBA00001946"/>
    </source>
</evidence>
<dbReference type="InterPro" id="IPR051600">
    <property type="entry name" value="Beta-PGM-like"/>
</dbReference>
<dbReference type="InterPro" id="IPR006439">
    <property type="entry name" value="HAD-SF_hydro_IA"/>
</dbReference>
<dbReference type="SFLD" id="SFLDS00003">
    <property type="entry name" value="Haloacid_Dehalogenase"/>
    <property type="match status" value="1"/>
</dbReference>
<proteinExistence type="inferred from homology"/>
<dbReference type="Proteomes" id="UP000321892">
    <property type="component" value="Chromosome"/>
</dbReference>
<dbReference type="PANTHER" id="PTHR46193">
    <property type="entry name" value="6-PHOSPHOGLUCONATE PHOSPHATASE"/>
    <property type="match status" value="1"/>
</dbReference>
<dbReference type="Pfam" id="PF00702">
    <property type="entry name" value="Hydrolase"/>
    <property type="match status" value="1"/>
</dbReference>